<keyword evidence="2 4" id="KW-0863">Zinc-finger</keyword>
<keyword evidence="1" id="KW-0479">Metal-binding</keyword>
<feature type="compositionally biased region" description="Gly residues" evidence="5">
    <location>
        <begin position="1"/>
        <end position="14"/>
    </location>
</feature>
<sequence length="145" mass="15985">MEGDGVSSGSGRSGGDARGERSSLSMQGFFTAQVGHESDGATPKCHCGVYAVLYLLKTTANSNRPFFGCSFFKVRLHHCKIFLWLDRHTAKFGRFGDVKGGKEDDDVNEHFGRMNIENRVANLEKKVAAIEKKNCLKRCGSMYGL</sequence>
<dbReference type="Proteomes" id="UP001341840">
    <property type="component" value="Unassembled WGS sequence"/>
</dbReference>
<comment type="caution">
    <text evidence="7">The sequence shown here is derived from an EMBL/GenBank/DDBJ whole genome shotgun (WGS) entry which is preliminary data.</text>
</comment>
<evidence type="ECO:0000259" key="6">
    <source>
        <dbReference type="PROSITE" id="PS51999"/>
    </source>
</evidence>
<feature type="region of interest" description="Disordered" evidence="5">
    <location>
        <begin position="1"/>
        <end position="21"/>
    </location>
</feature>
<evidence type="ECO:0000313" key="8">
    <source>
        <dbReference type="Proteomes" id="UP001341840"/>
    </source>
</evidence>
<keyword evidence="8" id="KW-1185">Reference proteome</keyword>
<keyword evidence="3" id="KW-0862">Zinc</keyword>
<name>A0ABU6V971_9FABA</name>
<reference evidence="7 8" key="1">
    <citation type="journal article" date="2023" name="Plants (Basel)">
        <title>Bridging the Gap: Combining Genomics and Transcriptomics Approaches to Understand Stylosanthes scabra, an Orphan Legume from the Brazilian Caatinga.</title>
        <authorList>
            <person name="Ferreira-Neto J.R.C."/>
            <person name="da Silva M.D."/>
            <person name="Binneck E."/>
            <person name="de Melo N.F."/>
            <person name="da Silva R.H."/>
            <person name="de Melo A.L.T.M."/>
            <person name="Pandolfi V."/>
            <person name="Bustamante F.O."/>
            <person name="Brasileiro-Vidal A.C."/>
            <person name="Benko-Iseppon A.M."/>
        </authorList>
    </citation>
    <scope>NUCLEOTIDE SEQUENCE [LARGE SCALE GENOMIC DNA]</scope>
    <source>
        <tissue evidence="7">Leaves</tissue>
    </source>
</reference>
<evidence type="ECO:0000256" key="3">
    <source>
        <dbReference type="ARBA" id="ARBA00022833"/>
    </source>
</evidence>
<proteinExistence type="predicted"/>
<evidence type="ECO:0000256" key="2">
    <source>
        <dbReference type="ARBA" id="ARBA00022771"/>
    </source>
</evidence>
<evidence type="ECO:0000256" key="5">
    <source>
        <dbReference type="SAM" id="MobiDB-lite"/>
    </source>
</evidence>
<evidence type="ECO:0000256" key="4">
    <source>
        <dbReference type="PROSITE-ProRule" id="PRU01343"/>
    </source>
</evidence>
<dbReference type="InterPro" id="IPR010666">
    <property type="entry name" value="Znf_GRF"/>
</dbReference>
<evidence type="ECO:0000313" key="7">
    <source>
        <dbReference type="EMBL" id="MED6168803.1"/>
    </source>
</evidence>
<dbReference type="PROSITE" id="PS51999">
    <property type="entry name" value="ZF_GRF"/>
    <property type="match status" value="1"/>
</dbReference>
<gene>
    <name evidence="7" type="ORF">PIB30_014925</name>
</gene>
<accession>A0ABU6V971</accession>
<organism evidence="7 8">
    <name type="scientific">Stylosanthes scabra</name>
    <dbReference type="NCBI Taxonomy" id="79078"/>
    <lineage>
        <taxon>Eukaryota</taxon>
        <taxon>Viridiplantae</taxon>
        <taxon>Streptophyta</taxon>
        <taxon>Embryophyta</taxon>
        <taxon>Tracheophyta</taxon>
        <taxon>Spermatophyta</taxon>
        <taxon>Magnoliopsida</taxon>
        <taxon>eudicotyledons</taxon>
        <taxon>Gunneridae</taxon>
        <taxon>Pentapetalae</taxon>
        <taxon>rosids</taxon>
        <taxon>fabids</taxon>
        <taxon>Fabales</taxon>
        <taxon>Fabaceae</taxon>
        <taxon>Papilionoideae</taxon>
        <taxon>50 kb inversion clade</taxon>
        <taxon>dalbergioids sensu lato</taxon>
        <taxon>Dalbergieae</taxon>
        <taxon>Pterocarpus clade</taxon>
        <taxon>Stylosanthes</taxon>
    </lineage>
</organism>
<feature type="domain" description="GRF-type" evidence="6">
    <location>
        <begin position="45"/>
        <end position="88"/>
    </location>
</feature>
<dbReference type="EMBL" id="JASCZI010151075">
    <property type="protein sequence ID" value="MED6168803.1"/>
    <property type="molecule type" value="Genomic_DNA"/>
</dbReference>
<protein>
    <recommendedName>
        <fullName evidence="6">GRF-type domain-containing protein</fullName>
    </recommendedName>
</protein>
<evidence type="ECO:0000256" key="1">
    <source>
        <dbReference type="ARBA" id="ARBA00022723"/>
    </source>
</evidence>